<evidence type="ECO:0000313" key="3">
    <source>
        <dbReference type="Proteomes" id="UP001589628"/>
    </source>
</evidence>
<evidence type="ECO:0000256" key="1">
    <source>
        <dbReference type="SAM" id="Phobius"/>
    </source>
</evidence>
<gene>
    <name evidence="2" type="ORF">ACFFLH_14055</name>
</gene>
<feature type="transmembrane region" description="Helical" evidence="1">
    <location>
        <begin position="6"/>
        <end position="30"/>
    </location>
</feature>
<name>A0ABV5ZE30_9GAMM</name>
<protein>
    <submittedName>
        <fullName evidence="2">DUF2802 domain-containing protein</fullName>
    </submittedName>
</protein>
<keyword evidence="1" id="KW-0812">Transmembrane</keyword>
<reference evidence="2 3" key="1">
    <citation type="submission" date="2024-09" db="EMBL/GenBank/DDBJ databases">
        <authorList>
            <person name="Sun Q."/>
            <person name="Mori K."/>
        </authorList>
    </citation>
    <scope>NUCLEOTIDE SEQUENCE [LARGE SCALE GENOMIC DNA]</scope>
    <source>
        <strain evidence="2 3">ATCC 51285</strain>
    </source>
</reference>
<accession>A0ABV5ZE30</accession>
<keyword evidence="1" id="KW-1133">Transmembrane helix</keyword>
<dbReference type="RefSeq" id="WP_245593669.1">
    <property type="nucleotide sequence ID" value="NZ_JAUESS010000008.1"/>
</dbReference>
<dbReference type="InterPro" id="IPR021244">
    <property type="entry name" value="DUF2802"/>
</dbReference>
<organism evidence="2 3">
    <name type="scientific">Balneatrix alpica</name>
    <dbReference type="NCBI Taxonomy" id="75684"/>
    <lineage>
        <taxon>Bacteria</taxon>
        <taxon>Pseudomonadati</taxon>
        <taxon>Pseudomonadota</taxon>
        <taxon>Gammaproteobacteria</taxon>
        <taxon>Oceanospirillales</taxon>
        <taxon>Balneatrichaceae</taxon>
        <taxon>Balneatrix</taxon>
    </lineage>
</organism>
<dbReference type="EMBL" id="JBHLZN010000005">
    <property type="protein sequence ID" value="MFB9887540.1"/>
    <property type="molecule type" value="Genomic_DNA"/>
</dbReference>
<keyword evidence="3" id="KW-1185">Reference proteome</keyword>
<dbReference type="Pfam" id="PF10975">
    <property type="entry name" value="DUF2802"/>
    <property type="match status" value="1"/>
</dbReference>
<proteinExistence type="predicted"/>
<dbReference type="Proteomes" id="UP001589628">
    <property type="component" value="Unassembled WGS sequence"/>
</dbReference>
<comment type="caution">
    <text evidence="2">The sequence shown here is derived from an EMBL/GenBank/DDBJ whole genome shotgun (WGS) entry which is preliminary data.</text>
</comment>
<evidence type="ECO:0000313" key="2">
    <source>
        <dbReference type="EMBL" id="MFB9887540.1"/>
    </source>
</evidence>
<sequence>MMTASFSAGVLIGIGVLAILALILAIWACVRLVQQQRQYQALLTLLRSEVDLMSHSTIGVGQRLVDVEKRLNQTVERQQRMEGRESGGAAITQAAKLMEMGASVDDVIVNCGIGRPEAELIALLHREVRPEPRKRVRQS</sequence>
<keyword evidence="1" id="KW-0472">Membrane</keyword>